<organism evidence="3 4">
    <name type="scientific">Rhodovibrio sodomensis</name>
    <dbReference type="NCBI Taxonomy" id="1088"/>
    <lineage>
        <taxon>Bacteria</taxon>
        <taxon>Pseudomonadati</taxon>
        <taxon>Pseudomonadota</taxon>
        <taxon>Alphaproteobacteria</taxon>
        <taxon>Rhodospirillales</taxon>
        <taxon>Rhodovibrionaceae</taxon>
        <taxon>Rhodovibrio</taxon>
    </lineage>
</organism>
<keyword evidence="4" id="KW-1185">Reference proteome</keyword>
<evidence type="ECO:0000313" key="4">
    <source>
        <dbReference type="Proteomes" id="UP001296873"/>
    </source>
</evidence>
<feature type="domain" description="NADPH-dependent FMN reductase-like" evidence="2">
    <location>
        <begin position="146"/>
        <end position="298"/>
    </location>
</feature>
<comment type="caution">
    <text evidence="3">The sequence shown here is derived from an EMBL/GenBank/DDBJ whole genome shotgun (WGS) entry which is preliminary data.</text>
</comment>
<reference evidence="3 4" key="1">
    <citation type="journal article" date="2020" name="Microorganisms">
        <title>Osmotic Adaptation and Compatible Solute Biosynthesis of Phototrophic Bacteria as Revealed from Genome Analyses.</title>
        <authorList>
            <person name="Imhoff J.F."/>
            <person name="Rahn T."/>
            <person name="Kunzel S."/>
            <person name="Keller A."/>
            <person name="Neulinger S.C."/>
        </authorList>
    </citation>
    <scope>NUCLEOTIDE SEQUENCE [LARGE SCALE GENOMIC DNA]</scope>
    <source>
        <strain evidence="3 4">DSM 9895</strain>
    </source>
</reference>
<feature type="region of interest" description="Disordered" evidence="1">
    <location>
        <begin position="1"/>
        <end position="39"/>
    </location>
</feature>
<accession>A0ABS1DKL8</accession>
<dbReference type="PANTHER" id="PTHR30543:SF21">
    <property type="entry name" value="NAD(P)H-DEPENDENT FMN REDUCTASE LOT6"/>
    <property type="match status" value="1"/>
</dbReference>
<name>A0ABS1DKL8_9PROT</name>
<protein>
    <recommendedName>
        <fullName evidence="2">NADPH-dependent FMN reductase-like domain-containing protein</fullName>
    </recommendedName>
</protein>
<dbReference type="InterPro" id="IPR050712">
    <property type="entry name" value="NAD(P)H-dep_reductase"/>
</dbReference>
<dbReference type="InterPro" id="IPR005025">
    <property type="entry name" value="FMN_Rdtase-like_dom"/>
</dbReference>
<dbReference type="EMBL" id="NRRL01000141">
    <property type="protein sequence ID" value="MBK1671065.1"/>
    <property type="molecule type" value="Genomic_DNA"/>
</dbReference>
<dbReference type="Gene3D" id="3.40.50.360">
    <property type="match status" value="1"/>
</dbReference>
<evidence type="ECO:0000313" key="3">
    <source>
        <dbReference type="EMBL" id="MBK1671065.1"/>
    </source>
</evidence>
<dbReference type="PANTHER" id="PTHR30543">
    <property type="entry name" value="CHROMATE REDUCTASE"/>
    <property type="match status" value="1"/>
</dbReference>
<evidence type="ECO:0000259" key="2">
    <source>
        <dbReference type="Pfam" id="PF03358"/>
    </source>
</evidence>
<dbReference type="InterPro" id="IPR029039">
    <property type="entry name" value="Flavoprotein-like_sf"/>
</dbReference>
<feature type="compositionally biased region" description="Basic and acidic residues" evidence="1">
    <location>
        <begin position="1"/>
        <end position="10"/>
    </location>
</feature>
<proteinExistence type="predicted"/>
<gene>
    <name evidence="3" type="ORF">CKO28_23955</name>
</gene>
<feature type="region of interest" description="Disordered" evidence="1">
    <location>
        <begin position="82"/>
        <end position="106"/>
    </location>
</feature>
<dbReference type="Pfam" id="PF03358">
    <property type="entry name" value="FMN_red"/>
    <property type="match status" value="1"/>
</dbReference>
<feature type="compositionally biased region" description="Polar residues" evidence="1">
    <location>
        <begin position="20"/>
        <end position="30"/>
    </location>
</feature>
<sequence>MRRGRTVERRARAHPAVQTGPGQPQAGLSHSRSRPRARPLCAQCRARKPEPRAPKRSPCCWRYEAGSRVGCSSRCRCARALRPGGSPIRRRSPAGPGGSPWPCSARSGRFRARRSCPAGGGGHVAEGRTVPSRPFQPLEFPPVSVRILALAGSARRDSVNKKVLQAAVAGAQDAGADVTAIDLADYPMPLYNGDLEASDGLPDTAHKLKALFREHHGLLLACPEYNGSITPLLKNTIDWVTRPADSDEPTLAAFDGKTAGLVAASPGGLGGLRGLAHVRQILSGIRVHVIPQQHALARAGEAFDADGRLSDPAADAAVKGIGRALAQTTARLHA</sequence>
<dbReference type="Proteomes" id="UP001296873">
    <property type="component" value="Unassembled WGS sequence"/>
</dbReference>
<dbReference type="SUPFAM" id="SSF52218">
    <property type="entry name" value="Flavoproteins"/>
    <property type="match status" value="1"/>
</dbReference>
<evidence type="ECO:0000256" key="1">
    <source>
        <dbReference type="SAM" id="MobiDB-lite"/>
    </source>
</evidence>